<dbReference type="AlphaFoldDB" id="A0A0F5YJW5"/>
<dbReference type="Proteomes" id="UP000033607">
    <property type="component" value="Unassembled WGS sequence"/>
</dbReference>
<evidence type="ECO:0000313" key="1">
    <source>
        <dbReference type="EMBL" id="KKD38485.1"/>
    </source>
</evidence>
<comment type="caution">
    <text evidence="1">The sequence shown here is derived from an EMBL/GenBank/DDBJ whole genome shotgun (WGS) entry which is preliminary data.</text>
</comment>
<gene>
    <name evidence="1" type="ORF">WN50_08505</name>
</gene>
<proteinExistence type="predicted"/>
<sequence>MTKNTIKTETNQGFSQKHSEYRQRLDQLLESPLTGWDRIFIRDLDRQWKICNRDGKVFKLSAKQSVNLLRIEKGGNR</sequence>
<organism evidence="1 2">
    <name type="scientific">Limnoraphis robusta CS-951</name>
    <dbReference type="NCBI Taxonomy" id="1637645"/>
    <lineage>
        <taxon>Bacteria</taxon>
        <taxon>Bacillati</taxon>
        <taxon>Cyanobacteriota</taxon>
        <taxon>Cyanophyceae</taxon>
        <taxon>Oscillatoriophycideae</taxon>
        <taxon>Oscillatoriales</taxon>
        <taxon>Sirenicapillariaceae</taxon>
        <taxon>Limnoraphis</taxon>
    </lineage>
</organism>
<reference evidence="1 2" key="1">
    <citation type="submission" date="2015-06" db="EMBL/GenBank/DDBJ databases">
        <title>Draft genome assembly of filamentous brackish cyanobacterium Limnoraphis robusta strain CS-951.</title>
        <authorList>
            <person name="Willis A."/>
            <person name="Parks M."/>
            <person name="Burford M.A."/>
        </authorList>
    </citation>
    <scope>NUCLEOTIDE SEQUENCE [LARGE SCALE GENOMIC DNA]</scope>
    <source>
        <strain evidence="1 2">CS-951</strain>
    </source>
</reference>
<name>A0A0F5YJW5_9CYAN</name>
<accession>A0A0F5YJW5</accession>
<evidence type="ECO:0000313" key="2">
    <source>
        <dbReference type="Proteomes" id="UP000033607"/>
    </source>
</evidence>
<protein>
    <submittedName>
        <fullName evidence="1">Uncharacterized protein</fullName>
    </submittedName>
</protein>
<dbReference type="EMBL" id="LATL02000095">
    <property type="protein sequence ID" value="KKD38485.1"/>
    <property type="molecule type" value="Genomic_DNA"/>
</dbReference>